<organism evidence="3 4">
    <name type="scientific">Magallana gigas</name>
    <name type="common">Pacific oyster</name>
    <name type="synonym">Crassostrea gigas</name>
    <dbReference type="NCBI Taxonomy" id="29159"/>
    <lineage>
        <taxon>Eukaryota</taxon>
        <taxon>Metazoa</taxon>
        <taxon>Spiralia</taxon>
        <taxon>Lophotrochozoa</taxon>
        <taxon>Mollusca</taxon>
        <taxon>Bivalvia</taxon>
        <taxon>Autobranchia</taxon>
        <taxon>Pteriomorphia</taxon>
        <taxon>Ostreida</taxon>
        <taxon>Ostreoidea</taxon>
        <taxon>Ostreidae</taxon>
        <taxon>Magallana</taxon>
    </lineage>
</organism>
<proteinExistence type="predicted"/>
<evidence type="ECO:0000256" key="1">
    <source>
        <dbReference type="SAM" id="MobiDB-lite"/>
    </source>
</evidence>
<dbReference type="PROSITE" id="PS50057">
    <property type="entry name" value="FERM_3"/>
    <property type="match status" value="1"/>
</dbReference>
<name>A0A8W8NTR2_MAGGI</name>
<dbReference type="InterPro" id="IPR014352">
    <property type="entry name" value="FERM/acyl-CoA-bd_prot_sf"/>
</dbReference>
<feature type="region of interest" description="Disordered" evidence="1">
    <location>
        <begin position="32"/>
        <end position="60"/>
    </location>
</feature>
<dbReference type="InterPro" id="IPR000299">
    <property type="entry name" value="FERM_domain"/>
</dbReference>
<dbReference type="GO" id="GO:0005178">
    <property type="term" value="F:integrin binding"/>
    <property type="evidence" value="ECO:0007669"/>
    <property type="project" value="TreeGrafter"/>
</dbReference>
<dbReference type="Proteomes" id="UP000005408">
    <property type="component" value="Unassembled WGS sequence"/>
</dbReference>
<dbReference type="Gene3D" id="1.20.80.10">
    <property type="match status" value="1"/>
</dbReference>
<protein>
    <recommendedName>
        <fullName evidence="2">FERM domain-containing protein</fullName>
    </recommendedName>
</protein>
<evidence type="ECO:0000313" key="4">
    <source>
        <dbReference type="Proteomes" id="UP000005408"/>
    </source>
</evidence>
<dbReference type="GO" id="GO:0005737">
    <property type="term" value="C:cytoplasm"/>
    <property type="evidence" value="ECO:0007669"/>
    <property type="project" value="TreeGrafter"/>
</dbReference>
<evidence type="ECO:0000259" key="2">
    <source>
        <dbReference type="PROSITE" id="PS50057"/>
    </source>
</evidence>
<dbReference type="GO" id="GO:0005886">
    <property type="term" value="C:plasma membrane"/>
    <property type="evidence" value="ECO:0007669"/>
    <property type="project" value="TreeGrafter"/>
</dbReference>
<feature type="domain" description="FERM" evidence="2">
    <location>
        <begin position="1"/>
        <end position="135"/>
    </location>
</feature>
<dbReference type="AlphaFoldDB" id="A0A8W8NTR2"/>
<dbReference type="GO" id="GO:0098609">
    <property type="term" value="P:cell-cell adhesion"/>
    <property type="evidence" value="ECO:0007669"/>
    <property type="project" value="TreeGrafter"/>
</dbReference>
<dbReference type="Gene3D" id="3.10.20.90">
    <property type="entry name" value="Phosphatidylinositol 3-kinase Catalytic Subunit, Chain A, domain 1"/>
    <property type="match status" value="1"/>
</dbReference>
<reference evidence="3" key="1">
    <citation type="submission" date="2022-08" db="UniProtKB">
        <authorList>
            <consortium name="EnsemblMetazoa"/>
        </authorList>
    </citation>
    <scope>IDENTIFICATION</scope>
    <source>
        <strain evidence="3">05x7-T-G4-1.051#20</strain>
    </source>
</reference>
<dbReference type="EnsemblMetazoa" id="G7456.1">
    <property type="protein sequence ID" value="G7456.1:cds"/>
    <property type="gene ID" value="G7456"/>
</dbReference>
<evidence type="ECO:0000313" key="3">
    <source>
        <dbReference type="EnsemblMetazoa" id="G7456.1:cds"/>
    </source>
</evidence>
<sequence>MVTICTKMGISNHEEYSLVREMMDDKKEKTLTLRRVHRQGPEETRRDEKETPHGGRRTEQGVLDVDTLLLRRKFFFSDQNVDQRDPVQLNLLYVQGKSNLITAGKMIGEASQEVMTGIGETADGQDVPGDIASSC</sequence>
<dbReference type="PANTHER" id="PTHR19981:SF1">
    <property type="entry name" value="RHEA, ISOFORM B"/>
    <property type="match status" value="1"/>
</dbReference>
<accession>A0A8W8NTR2</accession>
<dbReference type="PANTHER" id="PTHR19981">
    <property type="entry name" value="TALIN"/>
    <property type="match status" value="1"/>
</dbReference>
<dbReference type="GO" id="GO:0030036">
    <property type="term" value="P:actin cytoskeleton organization"/>
    <property type="evidence" value="ECO:0007669"/>
    <property type="project" value="TreeGrafter"/>
</dbReference>
<dbReference type="GO" id="GO:0005925">
    <property type="term" value="C:focal adhesion"/>
    <property type="evidence" value="ECO:0007669"/>
    <property type="project" value="TreeGrafter"/>
</dbReference>
<keyword evidence="4" id="KW-1185">Reference proteome</keyword>
<feature type="compositionally biased region" description="Basic and acidic residues" evidence="1">
    <location>
        <begin position="39"/>
        <end position="59"/>
    </location>
</feature>